<dbReference type="PROSITE" id="PS51819">
    <property type="entry name" value="VOC"/>
    <property type="match status" value="1"/>
</dbReference>
<dbReference type="CDD" id="cd07246">
    <property type="entry name" value="VOC_like"/>
    <property type="match status" value="1"/>
</dbReference>
<evidence type="ECO:0000259" key="1">
    <source>
        <dbReference type="PROSITE" id="PS51819"/>
    </source>
</evidence>
<dbReference type="PANTHER" id="PTHR34109">
    <property type="entry name" value="BNAUNNG04460D PROTEIN-RELATED"/>
    <property type="match status" value="1"/>
</dbReference>
<dbReference type="InterPro" id="IPR029068">
    <property type="entry name" value="Glyas_Bleomycin-R_OHBP_Dase"/>
</dbReference>
<accession>A0A0F9PYC9</accession>
<sequence>MAVSAIPKGFHSVTPYLILNDAQKAIDFYCDAFSAEHVMQMPLPDGGIAHAEIIIGDSHIMLSDNGSEEHLKSPKELGGTALSLMLYVEDVDTVFKKAIELGATEIRPVHDQFYGDRTGTLQDPFGHIWIIGTHKEDVSDEELNNRIGNITNQEQDA</sequence>
<dbReference type="InterPro" id="IPR004360">
    <property type="entry name" value="Glyas_Fos-R_dOase_dom"/>
</dbReference>
<dbReference type="EMBL" id="LAZR01005657">
    <property type="protein sequence ID" value="KKM98172.1"/>
    <property type="molecule type" value="Genomic_DNA"/>
</dbReference>
<feature type="domain" description="VOC" evidence="1">
    <location>
        <begin position="9"/>
        <end position="134"/>
    </location>
</feature>
<comment type="caution">
    <text evidence="2">The sequence shown here is derived from an EMBL/GenBank/DDBJ whole genome shotgun (WGS) entry which is preliminary data.</text>
</comment>
<proteinExistence type="predicted"/>
<reference evidence="2" key="1">
    <citation type="journal article" date="2015" name="Nature">
        <title>Complex archaea that bridge the gap between prokaryotes and eukaryotes.</title>
        <authorList>
            <person name="Spang A."/>
            <person name="Saw J.H."/>
            <person name="Jorgensen S.L."/>
            <person name="Zaremba-Niedzwiedzka K."/>
            <person name="Martijn J."/>
            <person name="Lind A.E."/>
            <person name="van Eijk R."/>
            <person name="Schleper C."/>
            <person name="Guy L."/>
            <person name="Ettema T.J."/>
        </authorList>
    </citation>
    <scope>NUCLEOTIDE SEQUENCE</scope>
</reference>
<dbReference type="PANTHER" id="PTHR34109:SF1">
    <property type="entry name" value="VOC DOMAIN-CONTAINING PROTEIN"/>
    <property type="match status" value="1"/>
</dbReference>
<organism evidence="2">
    <name type="scientific">marine sediment metagenome</name>
    <dbReference type="NCBI Taxonomy" id="412755"/>
    <lineage>
        <taxon>unclassified sequences</taxon>
        <taxon>metagenomes</taxon>
        <taxon>ecological metagenomes</taxon>
    </lineage>
</organism>
<name>A0A0F9PYC9_9ZZZZ</name>
<dbReference type="Pfam" id="PF00903">
    <property type="entry name" value="Glyoxalase"/>
    <property type="match status" value="1"/>
</dbReference>
<dbReference type="AlphaFoldDB" id="A0A0F9PYC9"/>
<evidence type="ECO:0000313" key="2">
    <source>
        <dbReference type="EMBL" id="KKM98172.1"/>
    </source>
</evidence>
<dbReference type="SUPFAM" id="SSF54593">
    <property type="entry name" value="Glyoxalase/Bleomycin resistance protein/Dihydroxybiphenyl dioxygenase"/>
    <property type="match status" value="1"/>
</dbReference>
<gene>
    <name evidence="2" type="ORF">LCGC14_1160680</name>
</gene>
<dbReference type="InterPro" id="IPR037523">
    <property type="entry name" value="VOC_core"/>
</dbReference>
<protein>
    <recommendedName>
        <fullName evidence="1">VOC domain-containing protein</fullName>
    </recommendedName>
</protein>
<dbReference type="Gene3D" id="3.30.720.120">
    <property type="match status" value="1"/>
</dbReference>
<dbReference type="Gene3D" id="3.30.720.110">
    <property type="match status" value="1"/>
</dbReference>